<accession>A0ABU5DY33</accession>
<reference evidence="1 2" key="1">
    <citation type="journal article" date="2013" name="Antonie Van Leeuwenhoek">
        <title>Dongia rigui sp. nov., isolated from freshwater of a large wetland in Korea.</title>
        <authorList>
            <person name="Baik K.S."/>
            <person name="Hwang Y.M."/>
            <person name="Choi J.S."/>
            <person name="Kwon J."/>
            <person name="Seong C.N."/>
        </authorList>
    </citation>
    <scope>NUCLEOTIDE SEQUENCE [LARGE SCALE GENOMIC DNA]</scope>
    <source>
        <strain evidence="1 2">04SU4-P</strain>
    </source>
</reference>
<organism evidence="1 2">
    <name type="scientific">Dongia rigui</name>
    <dbReference type="NCBI Taxonomy" id="940149"/>
    <lineage>
        <taxon>Bacteria</taxon>
        <taxon>Pseudomonadati</taxon>
        <taxon>Pseudomonadota</taxon>
        <taxon>Alphaproteobacteria</taxon>
        <taxon>Rhodospirillales</taxon>
        <taxon>Dongiaceae</taxon>
        <taxon>Dongia</taxon>
    </lineage>
</organism>
<protein>
    <submittedName>
        <fullName evidence="1">Uncharacterized protein</fullName>
    </submittedName>
</protein>
<evidence type="ECO:0000313" key="2">
    <source>
        <dbReference type="Proteomes" id="UP001271769"/>
    </source>
</evidence>
<comment type="caution">
    <text evidence="1">The sequence shown here is derived from an EMBL/GenBank/DDBJ whole genome shotgun (WGS) entry which is preliminary data.</text>
</comment>
<gene>
    <name evidence="1" type="ORF">SMD31_07940</name>
</gene>
<evidence type="ECO:0000313" key="1">
    <source>
        <dbReference type="EMBL" id="MDY0871849.1"/>
    </source>
</evidence>
<name>A0ABU5DY33_9PROT</name>
<dbReference type="RefSeq" id="WP_320500273.1">
    <property type="nucleotide sequence ID" value="NZ_JAXCLX010000001.1"/>
</dbReference>
<keyword evidence="2" id="KW-1185">Reference proteome</keyword>
<dbReference type="EMBL" id="JAXCLX010000001">
    <property type="protein sequence ID" value="MDY0871849.1"/>
    <property type="molecule type" value="Genomic_DNA"/>
</dbReference>
<proteinExistence type="predicted"/>
<sequence length="63" mass="6647">MLLQSLSGDAATPSPWSTIAAVFGAWAAARACASALEFGRQPAPADLRRVGIDPVAFSRIRLY</sequence>
<dbReference type="Proteomes" id="UP001271769">
    <property type="component" value="Unassembled WGS sequence"/>
</dbReference>